<proteinExistence type="predicted"/>
<evidence type="ECO:0000313" key="3">
    <source>
        <dbReference type="Proteomes" id="UP000054359"/>
    </source>
</evidence>
<feature type="non-terminal residue" evidence="2">
    <location>
        <position position="128"/>
    </location>
</feature>
<keyword evidence="3" id="KW-1185">Reference proteome</keyword>
<organism evidence="2 3">
    <name type="scientific">Stegodyphus mimosarum</name>
    <name type="common">African social velvet spider</name>
    <dbReference type="NCBI Taxonomy" id="407821"/>
    <lineage>
        <taxon>Eukaryota</taxon>
        <taxon>Metazoa</taxon>
        <taxon>Ecdysozoa</taxon>
        <taxon>Arthropoda</taxon>
        <taxon>Chelicerata</taxon>
        <taxon>Arachnida</taxon>
        <taxon>Araneae</taxon>
        <taxon>Araneomorphae</taxon>
        <taxon>Entelegynae</taxon>
        <taxon>Eresoidea</taxon>
        <taxon>Eresidae</taxon>
        <taxon>Stegodyphus</taxon>
    </lineage>
</organism>
<gene>
    <name evidence="2" type="ORF">X975_14246</name>
</gene>
<evidence type="ECO:0000313" key="2">
    <source>
        <dbReference type="EMBL" id="KFM60566.1"/>
    </source>
</evidence>
<dbReference type="AlphaFoldDB" id="A0A087T627"/>
<name>A0A087T627_STEMI</name>
<dbReference type="Proteomes" id="UP000054359">
    <property type="component" value="Unassembled WGS sequence"/>
</dbReference>
<feature type="compositionally biased region" description="Polar residues" evidence="1">
    <location>
        <begin position="119"/>
        <end position="128"/>
    </location>
</feature>
<feature type="compositionally biased region" description="Low complexity" evidence="1">
    <location>
        <begin position="90"/>
        <end position="103"/>
    </location>
</feature>
<reference evidence="2 3" key="1">
    <citation type="submission" date="2013-11" db="EMBL/GenBank/DDBJ databases">
        <title>Genome sequencing of Stegodyphus mimosarum.</title>
        <authorList>
            <person name="Bechsgaard J."/>
        </authorList>
    </citation>
    <scope>NUCLEOTIDE SEQUENCE [LARGE SCALE GENOMIC DNA]</scope>
</reference>
<sequence>MSNQDIPGTISAISENTEEEIKKEEKIIKEDEPSEIKETAVLPQTEDPLENQKSPPESPSKSQRKEGGAISKIRPQTECSLRKQQQIQASSSSRNLSVPSRESPSGDLEVLENGLPNPNARTRATFSS</sequence>
<feature type="region of interest" description="Disordered" evidence="1">
    <location>
        <begin position="1"/>
        <end position="128"/>
    </location>
</feature>
<feature type="compositionally biased region" description="Basic and acidic residues" evidence="1">
    <location>
        <begin position="19"/>
        <end position="38"/>
    </location>
</feature>
<feature type="compositionally biased region" description="Polar residues" evidence="1">
    <location>
        <begin position="77"/>
        <end position="89"/>
    </location>
</feature>
<evidence type="ECO:0000256" key="1">
    <source>
        <dbReference type="SAM" id="MobiDB-lite"/>
    </source>
</evidence>
<accession>A0A087T627</accession>
<dbReference type="EMBL" id="KK113597">
    <property type="protein sequence ID" value="KFM60566.1"/>
    <property type="molecule type" value="Genomic_DNA"/>
</dbReference>
<protein>
    <submittedName>
        <fullName evidence="2">Uncharacterized protein</fullName>
    </submittedName>
</protein>
<feature type="compositionally biased region" description="Low complexity" evidence="1">
    <location>
        <begin position="52"/>
        <end position="61"/>
    </location>
</feature>